<protein>
    <submittedName>
        <fullName evidence="2">Uncharacterized protein</fullName>
    </submittedName>
</protein>
<dbReference type="AlphaFoldDB" id="A0AAJ5BIM8"/>
<feature type="signal peptide" evidence="1">
    <location>
        <begin position="1"/>
        <end position="32"/>
    </location>
</feature>
<evidence type="ECO:0000313" key="3">
    <source>
        <dbReference type="Proteomes" id="UP000226420"/>
    </source>
</evidence>
<sequence length="276" mass="31207">MSLIRSSRNKYRKWMLFLCLCCGLLVTHTITASPLAESSIPLPAGMQYPIESQDTPEKKLNGLLGISYRIDGVITETGKYALFAKPNTYLATPGLNCSGFVLEASRFLLDKNITVSAAKVDRLLNSAKNSPYGEDWDFGWDLILNIAQDSPATFILPNGERRDKNDPQVNGFSPRGFDLHSQQTWDELPSRLKPDNLYLVSFNRDSGKAPGIQHYHVGLIYVNDKGEIWLYQTTGKARKVYRRNLADKHQRDQFLRSFSSSSKLKKYILILEIPLS</sequence>
<accession>A0AAJ5BIM8</accession>
<evidence type="ECO:0000313" key="2">
    <source>
        <dbReference type="EMBL" id="SFD43318.1"/>
    </source>
</evidence>
<comment type="caution">
    <text evidence="2">The sequence shown here is derived from an EMBL/GenBank/DDBJ whole genome shotgun (WGS) entry which is preliminary data.</text>
</comment>
<evidence type="ECO:0000256" key="1">
    <source>
        <dbReference type="SAM" id="SignalP"/>
    </source>
</evidence>
<keyword evidence="1" id="KW-0732">Signal</keyword>
<dbReference type="Proteomes" id="UP000226420">
    <property type="component" value="Unassembled WGS sequence"/>
</dbReference>
<name>A0AAJ5BIM8_9GAMM</name>
<gene>
    <name evidence="2" type="ORF">SAMN02745723_1189</name>
</gene>
<dbReference type="EMBL" id="FOLW01000018">
    <property type="protein sequence ID" value="SFD43318.1"/>
    <property type="molecule type" value="Genomic_DNA"/>
</dbReference>
<organism evidence="2 3">
    <name type="scientific">Pragia fontium DSM 5563 = ATCC 49100</name>
    <dbReference type="NCBI Taxonomy" id="1122977"/>
    <lineage>
        <taxon>Bacteria</taxon>
        <taxon>Pseudomonadati</taxon>
        <taxon>Pseudomonadota</taxon>
        <taxon>Gammaproteobacteria</taxon>
        <taxon>Enterobacterales</taxon>
        <taxon>Budviciaceae</taxon>
        <taxon>Pragia</taxon>
    </lineage>
</organism>
<dbReference type="RefSeq" id="WP_136655907.1">
    <property type="nucleotide sequence ID" value="NZ_FOLW01000018.1"/>
</dbReference>
<reference evidence="2 3" key="1">
    <citation type="submission" date="2016-10" db="EMBL/GenBank/DDBJ databases">
        <authorList>
            <person name="Varghese N."/>
            <person name="Submissions S."/>
        </authorList>
    </citation>
    <scope>NUCLEOTIDE SEQUENCE [LARGE SCALE GENOMIC DNA]</scope>
    <source>
        <strain evidence="2 3">DSM 5563</strain>
    </source>
</reference>
<feature type="chain" id="PRO_5042523442" evidence="1">
    <location>
        <begin position="33"/>
        <end position="276"/>
    </location>
</feature>
<proteinExistence type="predicted"/>